<proteinExistence type="predicted"/>
<reference evidence="1" key="2">
    <citation type="journal article" date="2015" name="Data Brief">
        <title>Shoot transcriptome of the giant reed, Arundo donax.</title>
        <authorList>
            <person name="Barrero R.A."/>
            <person name="Guerrero F.D."/>
            <person name="Moolhuijzen P."/>
            <person name="Goolsby J.A."/>
            <person name="Tidwell J."/>
            <person name="Bellgard S.E."/>
            <person name="Bellgard M.I."/>
        </authorList>
    </citation>
    <scope>NUCLEOTIDE SEQUENCE</scope>
    <source>
        <tissue evidence="1">Shoot tissue taken approximately 20 cm above the soil surface</tissue>
    </source>
</reference>
<name>A0A0A9FG15_ARUDO</name>
<organism evidence="1">
    <name type="scientific">Arundo donax</name>
    <name type="common">Giant reed</name>
    <name type="synonym">Donax arundinaceus</name>
    <dbReference type="NCBI Taxonomy" id="35708"/>
    <lineage>
        <taxon>Eukaryota</taxon>
        <taxon>Viridiplantae</taxon>
        <taxon>Streptophyta</taxon>
        <taxon>Embryophyta</taxon>
        <taxon>Tracheophyta</taxon>
        <taxon>Spermatophyta</taxon>
        <taxon>Magnoliopsida</taxon>
        <taxon>Liliopsida</taxon>
        <taxon>Poales</taxon>
        <taxon>Poaceae</taxon>
        <taxon>PACMAD clade</taxon>
        <taxon>Arundinoideae</taxon>
        <taxon>Arundineae</taxon>
        <taxon>Arundo</taxon>
    </lineage>
</organism>
<evidence type="ECO:0000313" key="1">
    <source>
        <dbReference type="EMBL" id="JAE07193.1"/>
    </source>
</evidence>
<sequence length="61" mass="6429">MPQPGAAVPHPGGSSISISINMCGTAALVIDYDESMRCLLFISGVTSELSRRSMSCNIENL</sequence>
<protein>
    <submittedName>
        <fullName evidence="1">Uncharacterized protein</fullName>
    </submittedName>
</protein>
<dbReference type="EMBL" id="GBRH01190703">
    <property type="protein sequence ID" value="JAE07193.1"/>
    <property type="molecule type" value="Transcribed_RNA"/>
</dbReference>
<accession>A0A0A9FG15</accession>
<reference evidence="1" key="1">
    <citation type="submission" date="2014-09" db="EMBL/GenBank/DDBJ databases">
        <authorList>
            <person name="Magalhaes I.L.F."/>
            <person name="Oliveira U."/>
            <person name="Santos F.R."/>
            <person name="Vidigal T.H.D.A."/>
            <person name="Brescovit A.D."/>
            <person name="Santos A.J."/>
        </authorList>
    </citation>
    <scope>NUCLEOTIDE SEQUENCE</scope>
    <source>
        <tissue evidence="1">Shoot tissue taken approximately 20 cm above the soil surface</tissue>
    </source>
</reference>
<dbReference type="AlphaFoldDB" id="A0A0A9FG15"/>